<proteinExistence type="predicted"/>
<protein>
    <submittedName>
        <fullName evidence="1">Uncharacterized protein</fullName>
    </submittedName>
</protein>
<accession>A0A5K0ZN39</accession>
<gene>
    <name evidence="1" type="ORF">NYM_LOCUS10839</name>
</gene>
<sequence>MCQTSSHSSFELRISFYGRHKSWHWLKVKIFKGLTGEVAAPLELIDDSSSSYSQKLVPNPQFTSWRKTDHLIKGWITSTLTESALGLVVGFETSKDISRALMNAFSRKSCERISSHTFGYFA</sequence>
<reference evidence="1" key="1">
    <citation type="submission" date="2019-09" db="EMBL/GenBank/DDBJ databases">
        <authorList>
            <person name="Zhang L."/>
        </authorList>
    </citation>
    <scope>NUCLEOTIDE SEQUENCE</scope>
</reference>
<evidence type="ECO:0000313" key="1">
    <source>
        <dbReference type="EMBL" id="VVV91156.1"/>
    </source>
</evidence>
<organism evidence="1">
    <name type="scientific">Nymphaea colorata</name>
    <name type="common">pocket water lily</name>
    <dbReference type="NCBI Taxonomy" id="210225"/>
    <lineage>
        <taxon>Eukaryota</taxon>
        <taxon>Viridiplantae</taxon>
        <taxon>Streptophyta</taxon>
        <taxon>Embryophyta</taxon>
        <taxon>Tracheophyta</taxon>
        <taxon>Spermatophyta</taxon>
        <taxon>Magnoliopsida</taxon>
        <taxon>Nymphaeales</taxon>
        <taxon>Nymphaeaceae</taxon>
        <taxon>Nymphaea</taxon>
    </lineage>
</organism>
<name>A0A5K0ZN39_9MAGN</name>
<dbReference type="Gramene" id="NC14G0157400.1">
    <property type="protein sequence ID" value="NC14G0157400.1:cds"/>
    <property type="gene ID" value="NC14G0157400"/>
</dbReference>
<dbReference type="AlphaFoldDB" id="A0A5K0ZN39"/>
<dbReference type="EMBL" id="LR721779">
    <property type="protein sequence ID" value="VVV91156.1"/>
    <property type="molecule type" value="Genomic_DNA"/>
</dbReference>